<dbReference type="GO" id="GO:0047372">
    <property type="term" value="F:monoacylglycerol lipase activity"/>
    <property type="evidence" value="ECO:0007669"/>
    <property type="project" value="TreeGrafter"/>
</dbReference>
<evidence type="ECO:0000259" key="4">
    <source>
        <dbReference type="PROSITE" id="PS51635"/>
    </source>
</evidence>
<dbReference type="AlphaFoldDB" id="A0A2W5MWL3"/>
<dbReference type="PANTHER" id="PTHR32176:SF92">
    <property type="entry name" value="XYLOSE ISOMERASE"/>
    <property type="match status" value="1"/>
</dbReference>
<feature type="short sequence motif" description="GXSXG" evidence="3">
    <location>
        <begin position="21"/>
        <end position="25"/>
    </location>
</feature>
<feature type="domain" description="PNPLA" evidence="4">
    <location>
        <begin position="1"/>
        <end position="121"/>
    </location>
</feature>
<dbReference type="GO" id="GO:0004620">
    <property type="term" value="F:phospholipase activity"/>
    <property type="evidence" value="ECO:0007669"/>
    <property type="project" value="TreeGrafter"/>
</dbReference>
<accession>A0A2W5MWL3</accession>
<evidence type="ECO:0000256" key="2">
    <source>
        <dbReference type="ARBA" id="ARBA00023098"/>
    </source>
</evidence>
<reference evidence="5 6" key="1">
    <citation type="submission" date="2017-08" db="EMBL/GenBank/DDBJ databases">
        <title>Infants hospitalized years apart are colonized by the same room-sourced microbial strains.</title>
        <authorList>
            <person name="Brooks B."/>
            <person name="Olm M.R."/>
            <person name="Firek B.A."/>
            <person name="Baker R."/>
            <person name="Thomas B.C."/>
            <person name="Morowitz M.J."/>
            <person name="Banfield J.F."/>
        </authorList>
    </citation>
    <scope>NUCLEOTIDE SEQUENCE [LARGE SCALE GENOMIC DNA]</scope>
    <source>
        <strain evidence="5">S2_005_002_R2_29</strain>
    </source>
</reference>
<dbReference type="EMBL" id="QFQB01000086">
    <property type="protein sequence ID" value="PZQ44589.1"/>
    <property type="molecule type" value="Genomic_DNA"/>
</dbReference>
<dbReference type="SUPFAM" id="SSF52151">
    <property type="entry name" value="FabD/lysophospholipase-like"/>
    <property type="match status" value="1"/>
</dbReference>
<dbReference type="PROSITE" id="PS51635">
    <property type="entry name" value="PNPLA"/>
    <property type="match status" value="1"/>
</dbReference>
<dbReference type="InterPro" id="IPR016035">
    <property type="entry name" value="Acyl_Trfase/lysoPLipase"/>
</dbReference>
<dbReference type="Proteomes" id="UP000249417">
    <property type="component" value="Unassembled WGS sequence"/>
</dbReference>
<proteinExistence type="inferred from homology"/>
<dbReference type="PANTHER" id="PTHR32176">
    <property type="entry name" value="XYLOSE ISOMERASE"/>
    <property type="match status" value="1"/>
</dbReference>
<evidence type="ECO:0000256" key="1">
    <source>
        <dbReference type="ARBA" id="ARBA00010240"/>
    </source>
</evidence>
<comment type="caution">
    <text evidence="5">The sequence shown here is derived from an EMBL/GenBank/DDBJ whole genome shotgun (WGS) entry which is preliminary data.</text>
</comment>
<dbReference type="GO" id="GO:0006629">
    <property type="term" value="P:lipid metabolic process"/>
    <property type="evidence" value="ECO:0007669"/>
    <property type="project" value="UniProtKB-KW"/>
</dbReference>
<gene>
    <name evidence="5" type="ORF">DI551_09870</name>
</gene>
<feature type="non-terminal residue" evidence="5">
    <location>
        <position position="121"/>
    </location>
</feature>
<organism evidence="5 6">
    <name type="scientific">Micavibrio aeruginosavorus</name>
    <dbReference type="NCBI Taxonomy" id="349221"/>
    <lineage>
        <taxon>Bacteria</taxon>
        <taxon>Pseudomonadati</taxon>
        <taxon>Bdellovibrionota</taxon>
        <taxon>Bdellovibrionia</taxon>
        <taxon>Bdellovibrionales</taxon>
        <taxon>Pseudobdellovibrionaceae</taxon>
        <taxon>Micavibrio</taxon>
    </lineage>
</organism>
<evidence type="ECO:0000256" key="3">
    <source>
        <dbReference type="PROSITE-ProRule" id="PRU01161"/>
    </source>
</evidence>
<dbReference type="Gene3D" id="3.40.1090.10">
    <property type="entry name" value="Cytosolic phospholipase A2 catalytic domain"/>
    <property type="match status" value="1"/>
</dbReference>
<comment type="similarity">
    <text evidence="1">Belongs to the patatin family.</text>
</comment>
<evidence type="ECO:0000313" key="5">
    <source>
        <dbReference type="EMBL" id="PZQ44589.1"/>
    </source>
</evidence>
<comment type="caution">
    <text evidence="3">Lacks conserved residue(s) required for the propagation of feature annotation.</text>
</comment>
<name>A0A2W5MWL3_9BACT</name>
<protein>
    <submittedName>
        <fullName evidence="5">Phospholipase</fullName>
    </submittedName>
</protein>
<evidence type="ECO:0000313" key="6">
    <source>
        <dbReference type="Proteomes" id="UP000249417"/>
    </source>
</evidence>
<keyword evidence="2" id="KW-0443">Lipid metabolism</keyword>
<dbReference type="InterPro" id="IPR002641">
    <property type="entry name" value="PNPLA_dom"/>
</dbReference>
<sequence>MSHIEQDTGLRMADMVDVFAGPSTGAILNAALTLRNPENTSTPKYRARHLVRFYEREGERIFPPDKFRDLRGLIHDFNNRTMRISQLNNILNHGHYNPSNLGRALRALFGNARLSESLKSL</sequence>